<reference evidence="4" key="1">
    <citation type="journal article" date="2021" name="PeerJ">
        <title>Extensive microbial diversity within the chicken gut microbiome revealed by metagenomics and culture.</title>
        <authorList>
            <person name="Gilroy R."/>
            <person name="Ravi A."/>
            <person name="Getino M."/>
            <person name="Pursley I."/>
            <person name="Horton D.L."/>
            <person name="Alikhan N.F."/>
            <person name="Baker D."/>
            <person name="Gharbi K."/>
            <person name="Hall N."/>
            <person name="Watson M."/>
            <person name="Adriaenssens E.M."/>
            <person name="Foster-Nyarko E."/>
            <person name="Jarju S."/>
            <person name="Secka A."/>
            <person name="Antonio M."/>
            <person name="Oren A."/>
            <person name="Chaudhuri R.R."/>
            <person name="La Ragione R."/>
            <person name="Hildebrand F."/>
            <person name="Pallen M.J."/>
        </authorList>
    </citation>
    <scope>NUCLEOTIDE SEQUENCE</scope>
    <source>
        <strain evidence="4">CHK179-5677</strain>
    </source>
</reference>
<proteinExistence type="predicted"/>
<evidence type="ECO:0000256" key="2">
    <source>
        <dbReference type="ARBA" id="ARBA00022840"/>
    </source>
</evidence>
<sequence length="314" mass="33481">MNRGMAEDGASRFRQAAALLPSRLRQAAERMGREEQCRAEELRLRNGCPITVSGPEGERVIPGCEQLPLTERDLSQVLEIATQASVHAVLEQVRNGFVTVRGGHRIGICGSGVVRDGEVCNLRRISSLSIRVARSVPGISAGILDKLTAEGMLQSTLILSPPGGGKTTLLRDIIRAVSDGDGIAPMRVGIADERGELAAMYDGLPQLDVGRRTDVLDGCPKGTALLMLLRGMNPQVLAADEITAPADCTALEAAANCGVTLLATAHASGTEDLSSRPLYRRLLEAGIFRRIVLIRGGGRRRTYQVKRLEGGAVC</sequence>
<dbReference type="EMBL" id="DYUC01000009">
    <property type="protein sequence ID" value="HJG85555.1"/>
    <property type="molecule type" value="Genomic_DNA"/>
</dbReference>
<comment type="caution">
    <text evidence="4">The sequence shown here is derived from an EMBL/GenBank/DDBJ whole genome shotgun (WGS) entry which is preliminary data.</text>
</comment>
<dbReference type="Pfam" id="PF19568">
    <property type="entry name" value="Spore_III_AA"/>
    <property type="match status" value="1"/>
</dbReference>
<keyword evidence="1" id="KW-0547">Nucleotide-binding</keyword>
<reference evidence="4" key="2">
    <citation type="submission" date="2021-09" db="EMBL/GenBank/DDBJ databases">
        <authorList>
            <person name="Gilroy R."/>
        </authorList>
    </citation>
    <scope>NUCLEOTIDE SEQUENCE</scope>
    <source>
        <strain evidence="4">CHK179-5677</strain>
    </source>
</reference>
<dbReference type="Gene3D" id="3.40.50.300">
    <property type="entry name" value="P-loop containing nucleotide triphosphate hydrolases"/>
    <property type="match status" value="1"/>
</dbReference>
<dbReference type="RefSeq" id="WP_295368978.1">
    <property type="nucleotide sequence ID" value="NZ_DYUC01000009.1"/>
</dbReference>
<feature type="domain" description="AAA+ ATPase" evidence="3">
    <location>
        <begin position="152"/>
        <end position="298"/>
    </location>
</feature>
<name>A0A921MJE5_9FIRM</name>
<dbReference type="PANTHER" id="PTHR20953:SF3">
    <property type="entry name" value="P-LOOP CONTAINING NUCLEOSIDE TRIPHOSPHATE HYDROLASES SUPERFAMILY PROTEIN"/>
    <property type="match status" value="1"/>
</dbReference>
<dbReference type="PANTHER" id="PTHR20953">
    <property type="entry name" value="KINASE-RELATED"/>
    <property type="match status" value="1"/>
</dbReference>
<evidence type="ECO:0000313" key="4">
    <source>
        <dbReference type="EMBL" id="HJG85555.1"/>
    </source>
</evidence>
<dbReference type="Proteomes" id="UP000760668">
    <property type="component" value="Unassembled WGS sequence"/>
</dbReference>
<evidence type="ECO:0000256" key="1">
    <source>
        <dbReference type="ARBA" id="ARBA00022741"/>
    </source>
</evidence>
<organism evidence="4 5">
    <name type="scientific">Pseudoflavonifractor capillosus</name>
    <dbReference type="NCBI Taxonomy" id="106588"/>
    <lineage>
        <taxon>Bacteria</taxon>
        <taxon>Bacillati</taxon>
        <taxon>Bacillota</taxon>
        <taxon>Clostridia</taxon>
        <taxon>Eubacteriales</taxon>
        <taxon>Oscillospiraceae</taxon>
        <taxon>Pseudoflavonifractor</taxon>
    </lineage>
</organism>
<dbReference type="AlphaFoldDB" id="A0A921MJE5"/>
<gene>
    <name evidence="4" type="ORF">K8V01_00790</name>
</gene>
<keyword evidence="2" id="KW-0067">ATP-binding</keyword>
<dbReference type="SMART" id="SM00382">
    <property type="entry name" value="AAA"/>
    <property type="match status" value="1"/>
</dbReference>
<dbReference type="SUPFAM" id="SSF52540">
    <property type="entry name" value="P-loop containing nucleoside triphosphate hydrolases"/>
    <property type="match status" value="1"/>
</dbReference>
<protein>
    <submittedName>
        <fullName evidence="4">Stage III sporulation protein AB</fullName>
    </submittedName>
</protein>
<accession>A0A921MJE5</accession>
<dbReference type="InterPro" id="IPR045735">
    <property type="entry name" value="Spore_III_AA_AAA+_ATPase"/>
</dbReference>
<evidence type="ECO:0000313" key="5">
    <source>
        <dbReference type="Proteomes" id="UP000760668"/>
    </source>
</evidence>
<dbReference type="InterPro" id="IPR003593">
    <property type="entry name" value="AAA+_ATPase"/>
</dbReference>
<dbReference type="GO" id="GO:0005524">
    <property type="term" value="F:ATP binding"/>
    <property type="evidence" value="ECO:0007669"/>
    <property type="project" value="UniProtKB-KW"/>
</dbReference>
<dbReference type="InterPro" id="IPR027417">
    <property type="entry name" value="P-loop_NTPase"/>
</dbReference>
<evidence type="ECO:0000259" key="3">
    <source>
        <dbReference type="SMART" id="SM00382"/>
    </source>
</evidence>